<dbReference type="STRING" id="400727.A0A2T7NT44"/>
<feature type="coiled-coil region" evidence="1">
    <location>
        <begin position="33"/>
        <end position="60"/>
    </location>
</feature>
<dbReference type="PANTHER" id="PTHR28489:SF2">
    <property type="entry name" value="RENTINAL DEGENERATION 3-LIKE"/>
    <property type="match status" value="1"/>
</dbReference>
<organism evidence="3 4">
    <name type="scientific">Pomacea canaliculata</name>
    <name type="common">Golden apple snail</name>
    <dbReference type="NCBI Taxonomy" id="400727"/>
    <lineage>
        <taxon>Eukaryota</taxon>
        <taxon>Metazoa</taxon>
        <taxon>Spiralia</taxon>
        <taxon>Lophotrochozoa</taxon>
        <taxon>Mollusca</taxon>
        <taxon>Gastropoda</taxon>
        <taxon>Caenogastropoda</taxon>
        <taxon>Architaenioglossa</taxon>
        <taxon>Ampullarioidea</taxon>
        <taxon>Ampullariidae</taxon>
        <taxon>Pomacea</taxon>
    </lineage>
</organism>
<dbReference type="EMBL" id="PZQS01000009">
    <property type="protein sequence ID" value="PVD24339.1"/>
    <property type="molecule type" value="Genomic_DNA"/>
</dbReference>
<dbReference type="AlphaFoldDB" id="A0A2T7NT44"/>
<dbReference type="PANTHER" id="PTHR28489">
    <property type="entry name" value="RENTINAL DEGENERATION 3-LIKE"/>
    <property type="match status" value="1"/>
</dbReference>
<name>A0A2T7NT44_POMCA</name>
<protein>
    <submittedName>
        <fullName evidence="3">Uncharacterized protein</fullName>
    </submittedName>
</protein>
<keyword evidence="1" id="KW-0175">Coiled coil</keyword>
<evidence type="ECO:0000313" key="3">
    <source>
        <dbReference type="EMBL" id="PVD24339.1"/>
    </source>
</evidence>
<accession>A0A2T7NT44</accession>
<dbReference type="Pfam" id="PF14473">
    <property type="entry name" value="RD3"/>
    <property type="match status" value="1"/>
</dbReference>
<gene>
    <name evidence="3" type="ORF">C0Q70_14820</name>
</gene>
<dbReference type="InterPro" id="IPR028092">
    <property type="entry name" value="RD3"/>
</dbReference>
<dbReference type="OrthoDB" id="10072259at2759"/>
<proteinExistence type="predicted"/>
<feature type="region of interest" description="Disordered" evidence="2">
    <location>
        <begin position="172"/>
        <end position="199"/>
    </location>
</feature>
<evidence type="ECO:0000256" key="1">
    <source>
        <dbReference type="SAM" id="Coils"/>
    </source>
</evidence>
<keyword evidence="4" id="KW-1185">Reference proteome</keyword>
<comment type="caution">
    <text evidence="3">The sequence shown here is derived from an EMBL/GenBank/DDBJ whole genome shotgun (WGS) entry which is preliminary data.</text>
</comment>
<evidence type="ECO:0000313" key="4">
    <source>
        <dbReference type="Proteomes" id="UP000245119"/>
    </source>
</evidence>
<evidence type="ECO:0000256" key="2">
    <source>
        <dbReference type="SAM" id="MobiDB-lite"/>
    </source>
</evidence>
<sequence>MAGLRAIRRLGEGLLPGGELRRLPGRNEHDNVVDALLSELDMHIKELERYYREKELEERRLRTGADYSWLISYTPKSYEMPQMERLELESLCYKVTPEECGKIISQFRSAMTGEPAIGELGRIMRCCILQWMTRQAHSLTSFRLKPPTRVGPSAKNIDVEMQADGDEAGLARRREARSHSMPDFSARDGGLSTGSAYPI</sequence>
<dbReference type="Proteomes" id="UP000245119">
    <property type="component" value="Linkage Group LG9"/>
</dbReference>
<reference evidence="3 4" key="1">
    <citation type="submission" date="2018-04" db="EMBL/GenBank/DDBJ databases">
        <title>The genome of golden apple snail Pomacea canaliculata provides insight into stress tolerance and invasive adaptation.</title>
        <authorList>
            <person name="Liu C."/>
            <person name="Liu B."/>
            <person name="Ren Y."/>
            <person name="Zhang Y."/>
            <person name="Wang H."/>
            <person name="Li S."/>
            <person name="Jiang F."/>
            <person name="Yin L."/>
            <person name="Zhang G."/>
            <person name="Qian W."/>
            <person name="Fan W."/>
        </authorList>
    </citation>
    <scope>NUCLEOTIDE SEQUENCE [LARGE SCALE GENOMIC DNA]</scope>
    <source>
        <strain evidence="3">SZHN2017</strain>
        <tissue evidence="3">Muscle</tissue>
    </source>
</reference>